<dbReference type="Pfam" id="PF24864">
    <property type="entry name" value="DUF7730"/>
    <property type="match status" value="1"/>
</dbReference>
<dbReference type="AlphaFoldDB" id="A0A7U2HUN3"/>
<dbReference type="Proteomes" id="UP000663193">
    <property type="component" value="Chromosome 1"/>
</dbReference>
<dbReference type="VEuPathDB" id="FungiDB:JI435_426200"/>
<name>A0A7U2HUN3_PHANO</name>
<feature type="compositionally biased region" description="Polar residues" evidence="1">
    <location>
        <begin position="42"/>
        <end position="51"/>
    </location>
</feature>
<feature type="domain" description="DUF7730" evidence="2">
    <location>
        <begin position="89"/>
        <end position="184"/>
    </location>
</feature>
<evidence type="ECO:0000313" key="3">
    <source>
        <dbReference type="EMBL" id="QRC90959.1"/>
    </source>
</evidence>
<keyword evidence="4" id="KW-1185">Reference proteome</keyword>
<dbReference type="OrthoDB" id="3801099at2759"/>
<gene>
    <name evidence="3" type="ORF">JI435_426200</name>
</gene>
<dbReference type="EMBL" id="CP069023">
    <property type="protein sequence ID" value="QRC90959.1"/>
    <property type="molecule type" value="Genomic_DNA"/>
</dbReference>
<evidence type="ECO:0000256" key="1">
    <source>
        <dbReference type="SAM" id="MobiDB-lite"/>
    </source>
</evidence>
<proteinExistence type="predicted"/>
<dbReference type="PANTHER" id="PTHR42085:SF1">
    <property type="entry name" value="F-BOX DOMAIN-CONTAINING PROTEIN"/>
    <property type="match status" value="1"/>
</dbReference>
<feature type="region of interest" description="Disordered" evidence="1">
    <location>
        <begin position="34"/>
        <end position="65"/>
    </location>
</feature>
<dbReference type="InterPro" id="IPR038883">
    <property type="entry name" value="AN11006-like"/>
</dbReference>
<evidence type="ECO:0000313" key="4">
    <source>
        <dbReference type="Proteomes" id="UP000663193"/>
    </source>
</evidence>
<reference evidence="4" key="1">
    <citation type="journal article" date="2021" name="BMC Genomics">
        <title>Chromosome-level genome assembly and manually-curated proteome of model necrotroph Parastagonospora nodorum Sn15 reveals a genome-wide trove of candidate effector homologs, and redundancy of virulence-related functions within an accessory chromosome.</title>
        <authorList>
            <person name="Bertazzoni S."/>
            <person name="Jones D.A.B."/>
            <person name="Phan H.T."/>
            <person name="Tan K.-C."/>
            <person name="Hane J.K."/>
        </authorList>
    </citation>
    <scope>NUCLEOTIDE SEQUENCE [LARGE SCALE GENOMIC DNA]</scope>
    <source>
        <strain evidence="4">SN15 / ATCC MYA-4574 / FGSC 10173)</strain>
    </source>
</reference>
<dbReference type="PANTHER" id="PTHR42085">
    <property type="entry name" value="F-BOX DOMAIN-CONTAINING PROTEIN"/>
    <property type="match status" value="1"/>
</dbReference>
<evidence type="ECO:0000259" key="2">
    <source>
        <dbReference type="Pfam" id="PF24864"/>
    </source>
</evidence>
<accession>A0A7U2HUN3</accession>
<organism evidence="3 4">
    <name type="scientific">Phaeosphaeria nodorum (strain SN15 / ATCC MYA-4574 / FGSC 10173)</name>
    <name type="common">Glume blotch fungus</name>
    <name type="synonym">Parastagonospora nodorum</name>
    <dbReference type="NCBI Taxonomy" id="321614"/>
    <lineage>
        <taxon>Eukaryota</taxon>
        <taxon>Fungi</taxon>
        <taxon>Dikarya</taxon>
        <taxon>Ascomycota</taxon>
        <taxon>Pezizomycotina</taxon>
        <taxon>Dothideomycetes</taxon>
        <taxon>Pleosporomycetidae</taxon>
        <taxon>Pleosporales</taxon>
        <taxon>Pleosporineae</taxon>
        <taxon>Phaeosphaeriaceae</taxon>
        <taxon>Parastagonospora</taxon>
    </lineage>
</organism>
<sequence length="185" mass="21210">MRWRTFALLFQSLGEGKCHFGIYGHDPADYASNCHSTRETARQSNLTSAKRTPSRDNGNHPLYPVRDEFYQSPPKTVEVLKASSCPETNDRPSFLTTLPAELRNNVYKWLFARDDPIIYTGPGRRDREPDFFPKFNDNYDEMPSFSPEEEIVMRKPSHDLGPNVAMLCTCRQIFHEAVGVLYSGN</sequence>
<dbReference type="InterPro" id="IPR056632">
    <property type="entry name" value="DUF7730"/>
</dbReference>
<protein>
    <recommendedName>
        <fullName evidence="2">DUF7730 domain-containing protein</fullName>
    </recommendedName>
</protein>